<feature type="compositionally biased region" description="Basic and acidic residues" evidence="1">
    <location>
        <begin position="195"/>
        <end position="207"/>
    </location>
</feature>
<feature type="region of interest" description="Disordered" evidence="1">
    <location>
        <begin position="462"/>
        <end position="610"/>
    </location>
</feature>
<name>A0A0G4GFM9_9ALVE</name>
<feature type="compositionally biased region" description="Low complexity" evidence="1">
    <location>
        <begin position="504"/>
        <end position="533"/>
    </location>
</feature>
<protein>
    <submittedName>
        <fullName evidence="2">Uncharacterized protein</fullName>
    </submittedName>
</protein>
<accession>A0A0G4GFM9</accession>
<evidence type="ECO:0000313" key="2">
    <source>
        <dbReference type="EMBL" id="CEM28317.1"/>
    </source>
</evidence>
<feature type="compositionally biased region" description="Basic and acidic residues" evidence="1">
    <location>
        <begin position="242"/>
        <end position="262"/>
    </location>
</feature>
<dbReference type="AlphaFoldDB" id="A0A0G4GFM9"/>
<dbReference type="PANTHER" id="PTHR34494">
    <property type="entry name" value="PROTEIN CBG25024"/>
    <property type="match status" value="1"/>
</dbReference>
<organism evidence="2">
    <name type="scientific">Chromera velia CCMP2878</name>
    <dbReference type="NCBI Taxonomy" id="1169474"/>
    <lineage>
        <taxon>Eukaryota</taxon>
        <taxon>Sar</taxon>
        <taxon>Alveolata</taxon>
        <taxon>Colpodellida</taxon>
        <taxon>Chromeraceae</taxon>
        <taxon>Chromera</taxon>
    </lineage>
</organism>
<feature type="region of interest" description="Disordered" evidence="1">
    <location>
        <begin position="622"/>
        <end position="684"/>
    </location>
</feature>
<proteinExistence type="predicted"/>
<sequence length="809" mass="83284">MKLASRTLGVAGGGVGGFLVAGPVGAVAGGVAAGAAMDGITYGSDVAINGDKAKPTGMGELVMRYNQETGNKKAGACFDLVTGVAGDAVTGWAVGGLAGRALSSAAAASESAAAAGATGEGAASASAASAASAPMQASTFTLKITAAATSPSTTAMELHVKPVLVGMDEEGQFLLMICDFEIDVEEQDPGGGNGTEEKAVVAKNKKTENSDAVCKGTLVITAHGKDRQRRRGSWRLGGRRSLQTEEEGRVEEGRDRRKEKDSSSSSSSLSSSITDLPVSSAVSMRLADAKANPSEDSVEGAKGRGGGLWGGRRGSGQKSSSSELQENIQACKTASVLMDIRLIPSLRLLVSYFHRSCLSECVLSGVSAASGDPSGGGILSFFFGGGASQNFGGRGSRRSSRGAAVGGRVQIEVVGLEDGRGGGQRVEVQMQMKGNDQPLSEFGGSTAKEGLGEECQWVNSPRIIELSLDEEEEKGEEEDRRGGSTKASTQEGGCGCSRKGKLQPGSTSASPSPHTGSTSATTSTGGRSTQGSPLSPMPPVFEFPGHPPSENLSSDGGLVDESGEGGRASRHDQRETAEVGPLLDTDGLRLIPPNSSSTESPSASPSSSSMYTFWGIFQSSETPGASAEKRLSREGSTDGGAVTVGSWENPREDGGVVAGRKPFGAVWPRGSPRRQSGRHTESPKVGPEVVQAFALTDDISLEKGSTPIPVVFLESGEGEQGCLRHQAAELRESVSDVSDGEREEFCRLLANLGYSDFEISEALVTAESGDPFRTLVRDMCLGHSLNRDLGCHPAVAVSSHPSEEGPETP</sequence>
<feature type="compositionally biased region" description="Gly residues" evidence="1">
    <location>
        <begin position="303"/>
        <end position="314"/>
    </location>
</feature>
<feature type="compositionally biased region" description="Low complexity" evidence="1">
    <location>
        <begin position="592"/>
        <end position="609"/>
    </location>
</feature>
<feature type="compositionally biased region" description="Acidic residues" evidence="1">
    <location>
        <begin position="467"/>
        <end position="476"/>
    </location>
</feature>
<feature type="compositionally biased region" description="Pro residues" evidence="1">
    <location>
        <begin position="535"/>
        <end position="547"/>
    </location>
</feature>
<feature type="region of interest" description="Disordered" evidence="1">
    <location>
        <begin position="188"/>
        <end position="207"/>
    </location>
</feature>
<feature type="compositionally biased region" description="Low complexity" evidence="1">
    <location>
        <begin position="263"/>
        <end position="272"/>
    </location>
</feature>
<feature type="compositionally biased region" description="Basic and acidic residues" evidence="1">
    <location>
        <begin position="567"/>
        <end position="577"/>
    </location>
</feature>
<gene>
    <name evidence="2" type="ORF">Cvel_21677</name>
</gene>
<dbReference type="PANTHER" id="PTHR34494:SF1">
    <property type="entry name" value="PROTEIN CBG25024"/>
    <property type="match status" value="1"/>
</dbReference>
<feature type="region of interest" description="Disordered" evidence="1">
    <location>
        <begin position="224"/>
        <end position="324"/>
    </location>
</feature>
<evidence type="ECO:0000256" key="1">
    <source>
        <dbReference type="SAM" id="MobiDB-lite"/>
    </source>
</evidence>
<dbReference type="EMBL" id="CDMZ01001164">
    <property type="protein sequence ID" value="CEM28317.1"/>
    <property type="molecule type" value="Genomic_DNA"/>
</dbReference>
<feature type="compositionally biased region" description="Basic and acidic residues" evidence="1">
    <location>
        <begin position="627"/>
        <end position="636"/>
    </location>
</feature>
<dbReference type="VEuPathDB" id="CryptoDB:Cvel_21677"/>
<reference evidence="2" key="1">
    <citation type="submission" date="2014-11" db="EMBL/GenBank/DDBJ databases">
        <authorList>
            <person name="Otto D Thomas"/>
            <person name="Naeem Raeece"/>
        </authorList>
    </citation>
    <scope>NUCLEOTIDE SEQUENCE</scope>
</reference>